<evidence type="ECO:0000313" key="1">
    <source>
        <dbReference type="EMBL" id="CFE37506.1"/>
    </source>
</evidence>
<dbReference type="AlphaFoldDB" id="A0A655FXC3"/>
<evidence type="ECO:0000313" key="8">
    <source>
        <dbReference type="Proteomes" id="UP000048289"/>
    </source>
</evidence>
<evidence type="ECO:0000313" key="2">
    <source>
        <dbReference type="EMBL" id="CFS15327.1"/>
    </source>
</evidence>
<dbReference type="Proteomes" id="UP000048289">
    <property type="component" value="Unassembled WGS sequence"/>
</dbReference>
<organism evidence="4 5">
    <name type="scientific">Mycobacterium tuberculosis</name>
    <dbReference type="NCBI Taxonomy" id="1773"/>
    <lineage>
        <taxon>Bacteria</taxon>
        <taxon>Bacillati</taxon>
        <taxon>Actinomycetota</taxon>
        <taxon>Actinomycetes</taxon>
        <taxon>Mycobacteriales</taxon>
        <taxon>Mycobacteriaceae</taxon>
        <taxon>Mycobacterium</taxon>
        <taxon>Mycobacterium tuberculosis complex</taxon>
    </lineage>
</organism>
<proteinExistence type="predicted"/>
<evidence type="ECO:0000313" key="7">
    <source>
        <dbReference type="Proteomes" id="UP000046680"/>
    </source>
</evidence>
<reference evidence="5 6" key="1">
    <citation type="submission" date="2015-03" db="EMBL/GenBank/DDBJ databases">
        <authorList>
            <consortium name="Pathogen Informatics"/>
        </authorList>
    </citation>
    <scope>NUCLEOTIDE SEQUENCE [LARGE SCALE GENOMIC DNA]</scope>
    <source>
        <strain evidence="2 7">C09601061</strain>
        <strain evidence="3 6">G09801536</strain>
        <strain evidence="1 8">G09901357</strain>
        <strain evidence="4 5">M09401471</strain>
    </source>
</reference>
<dbReference type="Proteomes" id="UP000045842">
    <property type="component" value="Unassembled WGS sequence"/>
</dbReference>
<dbReference type="EMBL" id="CFOE01000060">
    <property type="protein sequence ID" value="CFE37506.1"/>
    <property type="molecule type" value="Genomic_DNA"/>
</dbReference>
<evidence type="ECO:0000313" key="6">
    <source>
        <dbReference type="Proteomes" id="UP000045842"/>
    </source>
</evidence>
<dbReference type="Proteomes" id="UP000046680">
    <property type="component" value="Unassembled WGS sequence"/>
</dbReference>
<protein>
    <submittedName>
        <fullName evidence="4">Uncharacterized protein</fullName>
    </submittedName>
</protein>
<gene>
    <name evidence="2" type="ORF">ERS007657_04274</name>
    <name evidence="3" type="ORF">ERS007679_04693</name>
    <name evidence="1" type="ORF">ERS007681_00760</name>
    <name evidence="4" type="ORF">ERS007720_05068</name>
</gene>
<dbReference type="Proteomes" id="UP000044938">
    <property type="component" value="Unassembled WGS sequence"/>
</dbReference>
<dbReference type="EMBL" id="CGCX01002708">
    <property type="protein sequence ID" value="CFS15327.1"/>
    <property type="molecule type" value="Genomic_DNA"/>
</dbReference>
<dbReference type="EMBL" id="CSAD01001439">
    <property type="protein sequence ID" value="COX15323.1"/>
    <property type="molecule type" value="Genomic_DNA"/>
</dbReference>
<name>A0A655FXC3_MYCTX</name>
<evidence type="ECO:0000313" key="5">
    <source>
        <dbReference type="Proteomes" id="UP000044938"/>
    </source>
</evidence>
<evidence type="ECO:0000313" key="3">
    <source>
        <dbReference type="EMBL" id="COX15323.1"/>
    </source>
</evidence>
<sequence>MPGPIAGRGNGQRGADPIPVQVTAVVTCSPGENVLTSVSFEGAQSRLDHNRLLSSE</sequence>
<dbReference type="EMBL" id="CSAJ01001479">
    <property type="protein sequence ID" value="COY01797.1"/>
    <property type="molecule type" value="Genomic_DNA"/>
</dbReference>
<accession>A0A655FXC3</accession>
<evidence type="ECO:0000313" key="4">
    <source>
        <dbReference type="EMBL" id="COY01797.1"/>
    </source>
</evidence>